<evidence type="ECO:0000313" key="4">
    <source>
        <dbReference type="WBParaSite" id="ACRNAN_scaffold2108.g23517.t1"/>
    </source>
</evidence>
<feature type="compositionally biased region" description="Basic and acidic residues" evidence="1">
    <location>
        <begin position="222"/>
        <end position="233"/>
    </location>
</feature>
<evidence type="ECO:0000256" key="1">
    <source>
        <dbReference type="SAM" id="MobiDB-lite"/>
    </source>
</evidence>
<sequence length="310" mass="34826">MEILSSLFVISLFYLHILETLGAQLVRKLDNPGIRRPKRQWHYGWHWHGHHHHHHPHHHHHHHHCHGHDCHHHHHHSSSSSSESYEYHYHAPPPQQAVAVAVPVPVAGQYATNVGSSYQSSQVQLSNTQYRAVNDGTQGGYTQTGYVQPSAQAVYSQPGYAQVQPRDGYVQPSAQAVYSQPGYAQVQPRDGYAQAQGPASYSGTYAQAKAGPTVREQAQQKPIHDVPYTKETTRSIPSSRPTRRTRRPTTTTAIPAMARTLGVEKGVLEYLVDYFNENMESTTKTSDIPSTTVDNGQKELVDEFFNEELV</sequence>
<dbReference type="WBParaSite" id="ACRNAN_scaffold2108.g23517.t1">
    <property type="protein sequence ID" value="ACRNAN_scaffold2108.g23517.t1"/>
    <property type="gene ID" value="ACRNAN_scaffold2108.g23517"/>
</dbReference>
<keyword evidence="3" id="KW-1185">Reference proteome</keyword>
<organism evidence="3 4">
    <name type="scientific">Acrobeloides nanus</name>
    <dbReference type="NCBI Taxonomy" id="290746"/>
    <lineage>
        <taxon>Eukaryota</taxon>
        <taxon>Metazoa</taxon>
        <taxon>Ecdysozoa</taxon>
        <taxon>Nematoda</taxon>
        <taxon>Chromadorea</taxon>
        <taxon>Rhabditida</taxon>
        <taxon>Tylenchina</taxon>
        <taxon>Cephalobomorpha</taxon>
        <taxon>Cephaloboidea</taxon>
        <taxon>Cephalobidae</taxon>
        <taxon>Acrobeloides</taxon>
    </lineage>
</organism>
<keyword evidence="2" id="KW-0732">Signal</keyword>
<proteinExistence type="predicted"/>
<accession>A0A914DB85</accession>
<name>A0A914DB85_9BILA</name>
<feature type="signal peptide" evidence="2">
    <location>
        <begin position="1"/>
        <end position="22"/>
    </location>
</feature>
<dbReference type="AlphaFoldDB" id="A0A914DB85"/>
<reference evidence="4" key="1">
    <citation type="submission" date="2022-11" db="UniProtKB">
        <authorList>
            <consortium name="WormBaseParasite"/>
        </authorList>
    </citation>
    <scope>IDENTIFICATION</scope>
</reference>
<evidence type="ECO:0000256" key="2">
    <source>
        <dbReference type="SAM" id="SignalP"/>
    </source>
</evidence>
<feature type="region of interest" description="Disordered" evidence="1">
    <location>
        <begin position="207"/>
        <end position="251"/>
    </location>
</feature>
<feature type="chain" id="PRO_5037414525" evidence="2">
    <location>
        <begin position="23"/>
        <end position="310"/>
    </location>
</feature>
<protein>
    <submittedName>
        <fullName evidence="4">Uncharacterized protein</fullName>
    </submittedName>
</protein>
<evidence type="ECO:0000313" key="3">
    <source>
        <dbReference type="Proteomes" id="UP000887540"/>
    </source>
</evidence>
<feature type="region of interest" description="Disordered" evidence="1">
    <location>
        <begin position="52"/>
        <end position="89"/>
    </location>
</feature>
<feature type="compositionally biased region" description="Basic residues" evidence="1">
    <location>
        <begin position="52"/>
        <end position="77"/>
    </location>
</feature>
<dbReference type="Proteomes" id="UP000887540">
    <property type="component" value="Unplaced"/>
</dbReference>